<gene>
    <name evidence="3" type="ORF">HK097_009904</name>
</gene>
<feature type="compositionally biased region" description="Low complexity" evidence="1">
    <location>
        <begin position="157"/>
        <end position="180"/>
    </location>
</feature>
<evidence type="ECO:0000256" key="1">
    <source>
        <dbReference type="SAM" id="MobiDB-lite"/>
    </source>
</evidence>
<keyword evidence="4" id="KW-1185">Reference proteome</keyword>
<protein>
    <submittedName>
        <fullName evidence="3">Uncharacterized protein</fullName>
    </submittedName>
</protein>
<evidence type="ECO:0000313" key="4">
    <source>
        <dbReference type="Proteomes" id="UP001212841"/>
    </source>
</evidence>
<comment type="caution">
    <text evidence="3">The sequence shown here is derived from an EMBL/GenBank/DDBJ whole genome shotgun (WGS) entry which is preliminary data.</text>
</comment>
<name>A0AAD5S9T9_9FUNG</name>
<evidence type="ECO:0000313" key="3">
    <source>
        <dbReference type="EMBL" id="KAJ3049053.1"/>
    </source>
</evidence>
<keyword evidence="2" id="KW-1133">Transmembrane helix</keyword>
<proteinExistence type="predicted"/>
<evidence type="ECO:0000256" key="2">
    <source>
        <dbReference type="SAM" id="Phobius"/>
    </source>
</evidence>
<accession>A0AAD5S9T9</accession>
<feature type="transmembrane region" description="Helical" evidence="2">
    <location>
        <begin position="45"/>
        <end position="69"/>
    </location>
</feature>
<feature type="region of interest" description="Disordered" evidence="1">
    <location>
        <begin position="156"/>
        <end position="196"/>
    </location>
</feature>
<reference evidence="3" key="1">
    <citation type="submission" date="2020-05" db="EMBL/GenBank/DDBJ databases">
        <title>Phylogenomic resolution of chytrid fungi.</title>
        <authorList>
            <person name="Stajich J.E."/>
            <person name="Amses K."/>
            <person name="Simmons R."/>
            <person name="Seto K."/>
            <person name="Myers J."/>
            <person name="Bonds A."/>
            <person name="Quandt C.A."/>
            <person name="Barry K."/>
            <person name="Liu P."/>
            <person name="Grigoriev I."/>
            <person name="Longcore J.E."/>
            <person name="James T.Y."/>
        </authorList>
    </citation>
    <scope>NUCLEOTIDE SEQUENCE</scope>
    <source>
        <strain evidence="3">JEL0318</strain>
    </source>
</reference>
<keyword evidence="2" id="KW-0472">Membrane</keyword>
<sequence length="241" mass="26475">MVVYKKKKTAMMTAEFNCYAQYPTPTATCMTLLTAPSLRSMSHNVAAVADFAFSIQVLFLDILFISSLYRRLSHIASSHHREILFGSRTLLQFILYVCILGSIVWNLVVKIMKVDFWQPGGQAWRFVESFIFITVAEFGMDVRKIIERCRREMIPRSGTGSSSLGSVDSAGSDGARRSGSMSYVGGGSQNSMQSTQIGSHSGVALVGGSGDKSARRWSGSGVEALRMVMRESALRDGVRMV</sequence>
<feature type="transmembrane region" description="Helical" evidence="2">
    <location>
        <begin position="90"/>
        <end position="109"/>
    </location>
</feature>
<keyword evidence="2" id="KW-0812">Transmembrane</keyword>
<dbReference type="Proteomes" id="UP001212841">
    <property type="component" value="Unassembled WGS sequence"/>
</dbReference>
<dbReference type="EMBL" id="JADGJD010000699">
    <property type="protein sequence ID" value="KAJ3049053.1"/>
    <property type="molecule type" value="Genomic_DNA"/>
</dbReference>
<organism evidence="3 4">
    <name type="scientific">Rhizophlyctis rosea</name>
    <dbReference type="NCBI Taxonomy" id="64517"/>
    <lineage>
        <taxon>Eukaryota</taxon>
        <taxon>Fungi</taxon>
        <taxon>Fungi incertae sedis</taxon>
        <taxon>Chytridiomycota</taxon>
        <taxon>Chytridiomycota incertae sedis</taxon>
        <taxon>Chytridiomycetes</taxon>
        <taxon>Rhizophlyctidales</taxon>
        <taxon>Rhizophlyctidaceae</taxon>
        <taxon>Rhizophlyctis</taxon>
    </lineage>
</organism>
<dbReference type="AlphaFoldDB" id="A0AAD5S9T9"/>